<dbReference type="PROSITE" id="PS50995">
    <property type="entry name" value="HTH_MARR_2"/>
    <property type="match status" value="1"/>
</dbReference>
<dbReference type="PANTHER" id="PTHR33164">
    <property type="entry name" value="TRANSCRIPTIONAL REGULATOR, MARR FAMILY"/>
    <property type="match status" value="1"/>
</dbReference>
<feature type="domain" description="HTH marR-type" evidence="1">
    <location>
        <begin position="6"/>
        <end position="137"/>
    </location>
</feature>
<dbReference type="InterPro" id="IPR039422">
    <property type="entry name" value="MarR/SlyA-like"/>
</dbReference>
<name>A0ABV7X7S6_9SPHN</name>
<evidence type="ECO:0000313" key="2">
    <source>
        <dbReference type="EMBL" id="MFC3712200.1"/>
    </source>
</evidence>
<comment type="caution">
    <text evidence="2">The sequence shown here is derived from an EMBL/GenBank/DDBJ whole genome shotgun (WGS) entry which is preliminary data.</text>
</comment>
<accession>A0ABV7X7S6</accession>
<evidence type="ECO:0000313" key="3">
    <source>
        <dbReference type="Proteomes" id="UP001595615"/>
    </source>
</evidence>
<organism evidence="2 3">
    <name type="scientific">Sphingoaurantiacus capsulatus</name>
    <dbReference type="NCBI Taxonomy" id="1771310"/>
    <lineage>
        <taxon>Bacteria</taxon>
        <taxon>Pseudomonadati</taxon>
        <taxon>Pseudomonadota</taxon>
        <taxon>Alphaproteobacteria</taxon>
        <taxon>Sphingomonadales</taxon>
        <taxon>Sphingosinicellaceae</taxon>
        <taxon>Sphingoaurantiacus</taxon>
    </lineage>
</organism>
<dbReference type="RefSeq" id="WP_380858613.1">
    <property type="nucleotide sequence ID" value="NZ_JBHRXV010000004.1"/>
</dbReference>
<dbReference type="Proteomes" id="UP001595615">
    <property type="component" value="Unassembled WGS sequence"/>
</dbReference>
<dbReference type="Gene3D" id="1.10.10.10">
    <property type="entry name" value="Winged helix-like DNA-binding domain superfamily/Winged helix DNA-binding domain"/>
    <property type="match status" value="1"/>
</dbReference>
<sequence length="144" mass="15269">MSKLDIACACGRIRRASRALTRLYDAALDGAGLTTTQFSILRSLARLDGASVTELAAAMGHERSGLTRLLRPLADAGYVQMGSGVDQRSHGLRITDAGRGAIARALPGWEAMQARVETCLGTEDRAALFDLLERIEAIDAKAAA</sequence>
<proteinExistence type="predicted"/>
<dbReference type="EMBL" id="JBHRXV010000004">
    <property type="protein sequence ID" value="MFC3712200.1"/>
    <property type="molecule type" value="Genomic_DNA"/>
</dbReference>
<dbReference type="InterPro" id="IPR036388">
    <property type="entry name" value="WH-like_DNA-bd_sf"/>
</dbReference>
<gene>
    <name evidence="2" type="ORF">ACFOMD_06445</name>
</gene>
<dbReference type="PANTHER" id="PTHR33164:SF105">
    <property type="entry name" value="TRANSCRIPTIONAL REPRESSOR PROTEIN-RELATED"/>
    <property type="match status" value="1"/>
</dbReference>
<dbReference type="SUPFAM" id="SSF46785">
    <property type="entry name" value="Winged helix' DNA-binding domain"/>
    <property type="match status" value="1"/>
</dbReference>
<reference evidence="3" key="1">
    <citation type="journal article" date="2019" name="Int. J. Syst. Evol. Microbiol.">
        <title>The Global Catalogue of Microorganisms (GCM) 10K type strain sequencing project: providing services to taxonomists for standard genome sequencing and annotation.</title>
        <authorList>
            <consortium name="The Broad Institute Genomics Platform"/>
            <consortium name="The Broad Institute Genome Sequencing Center for Infectious Disease"/>
            <person name="Wu L."/>
            <person name="Ma J."/>
        </authorList>
    </citation>
    <scope>NUCLEOTIDE SEQUENCE [LARGE SCALE GENOMIC DNA]</scope>
    <source>
        <strain evidence="3">KCTC 42644</strain>
    </source>
</reference>
<keyword evidence="3" id="KW-1185">Reference proteome</keyword>
<dbReference type="InterPro" id="IPR000835">
    <property type="entry name" value="HTH_MarR-typ"/>
</dbReference>
<dbReference type="Pfam" id="PF12802">
    <property type="entry name" value="MarR_2"/>
    <property type="match status" value="1"/>
</dbReference>
<dbReference type="InterPro" id="IPR036390">
    <property type="entry name" value="WH_DNA-bd_sf"/>
</dbReference>
<dbReference type="SMART" id="SM00347">
    <property type="entry name" value="HTH_MARR"/>
    <property type="match status" value="1"/>
</dbReference>
<protein>
    <submittedName>
        <fullName evidence="2">MarR family winged helix-turn-helix transcriptional regulator</fullName>
    </submittedName>
</protein>
<evidence type="ECO:0000259" key="1">
    <source>
        <dbReference type="PROSITE" id="PS50995"/>
    </source>
</evidence>